<keyword evidence="1" id="KW-1133">Transmembrane helix</keyword>
<dbReference type="AlphaFoldDB" id="A0A445FHK3"/>
<evidence type="ECO:0000313" key="3">
    <source>
        <dbReference type="Proteomes" id="UP000289340"/>
    </source>
</evidence>
<dbReference type="EMBL" id="QZWG01000019">
    <property type="protein sequence ID" value="RZB48281.1"/>
    <property type="molecule type" value="Genomic_DNA"/>
</dbReference>
<dbReference type="Gene3D" id="1.20.1250.20">
    <property type="entry name" value="MFS general substrate transporter like domains"/>
    <property type="match status" value="1"/>
</dbReference>
<dbReference type="InterPro" id="IPR036259">
    <property type="entry name" value="MFS_trans_sf"/>
</dbReference>
<dbReference type="Proteomes" id="UP000289340">
    <property type="component" value="Chromosome 19"/>
</dbReference>
<evidence type="ECO:0000256" key="1">
    <source>
        <dbReference type="SAM" id="Phobius"/>
    </source>
</evidence>
<organism evidence="2 3">
    <name type="scientific">Glycine soja</name>
    <name type="common">Wild soybean</name>
    <dbReference type="NCBI Taxonomy" id="3848"/>
    <lineage>
        <taxon>Eukaryota</taxon>
        <taxon>Viridiplantae</taxon>
        <taxon>Streptophyta</taxon>
        <taxon>Embryophyta</taxon>
        <taxon>Tracheophyta</taxon>
        <taxon>Spermatophyta</taxon>
        <taxon>Magnoliopsida</taxon>
        <taxon>eudicotyledons</taxon>
        <taxon>Gunneridae</taxon>
        <taxon>Pentapetalae</taxon>
        <taxon>rosids</taxon>
        <taxon>fabids</taxon>
        <taxon>Fabales</taxon>
        <taxon>Fabaceae</taxon>
        <taxon>Papilionoideae</taxon>
        <taxon>50 kb inversion clade</taxon>
        <taxon>NPAAA clade</taxon>
        <taxon>indigoferoid/millettioid clade</taxon>
        <taxon>Phaseoleae</taxon>
        <taxon>Glycine</taxon>
        <taxon>Glycine subgen. Soja</taxon>
    </lineage>
</organism>
<comment type="caution">
    <text evidence="2">The sequence shown here is derived from an EMBL/GenBank/DDBJ whole genome shotgun (WGS) entry which is preliminary data.</text>
</comment>
<gene>
    <name evidence="2" type="ORF">D0Y65_051706</name>
</gene>
<keyword evidence="1" id="KW-0472">Membrane</keyword>
<evidence type="ECO:0000313" key="2">
    <source>
        <dbReference type="EMBL" id="RZB48281.1"/>
    </source>
</evidence>
<protein>
    <submittedName>
        <fullName evidence="2">Protein NRT1/ PTR FAMILY 5.1</fullName>
    </submittedName>
</protein>
<keyword evidence="3" id="KW-1185">Reference proteome</keyword>
<feature type="transmembrane region" description="Helical" evidence="1">
    <location>
        <begin position="124"/>
        <end position="141"/>
    </location>
</feature>
<proteinExistence type="predicted"/>
<dbReference type="PANTHER" id="PTHR11654">
    <property type="entry name" value="OLIGOPEPTIDE TRANSPORTER-RELATED"/>
    <property type="match status" value="1"/>
</dbReference>
<keyword evidence="1" id="KW-0812">Transmembrane</keyword>
<name>A0A445FHK3_GLYSO</name>
<accession>A0A445FHK3</accession>
<feature type="transmembrane region" description="Helical" evidence="1">
    <location>
        <begin position="161"/>
        <end position="180"/>
    </location>
</feature>
<sequence length="198" mass="22086">MPHIYIYKRCSGKAKNFTKFYSIMAVVEEKGLASGREDYTQDGTVDLKGRPVLRSNTGRWRACSFIVASNLVQYLTKKLHEGTVTSSNNVTNWSGTVWIMPVAGAYIADAYLGRYWTFVTASTIYLLEHGLVFFVVGNVFLDSSSVTSSIETATMCSRRSRQGMPMSIVVASGNFLLCLVHHCSRHRGNQAQHYYNGS</sequence>
<reference evidence="2 3" key="1">
    <citation type="submission" date="2018-09" db="EMBL/GenBank/DDBJ databases">
        <title>A high-quality reference genome of wild soybean provides a powerful tool to mine soybean genomes.</title>
        <authorList>
            <person name="Xie M."/>
            <person name="Chung C.Y.L."/>
            <person name="Li M.-W."/>
            <person name="Wong F.-L."/>
            <person name="Chan T.-F."/>
            <person name="Lam H.-M."/>
        </authorList>
    </citation>
    <scope>NUCLEOTIDE SEQUENCE [LARGE SCALE GENOMIC DNA]</scope>
    <source>
        <strain evidence="3">cv. W05</strain>
        <tissue evidence="2">Hypocotyl of etiolated seedlings</tissue>
    </source>
</reference>